<organism evidence="1 2">
    <name type="scientific">Neobacillus pocheonensis</name>
    <dbReference type="NCBI Taxonomy" id="363869"/>
    <lineage>
        <taxon>Bacteria</taxon>
        <taxon>Bacillati</taxon>
        <taxon>Bacillota</taxon>
        <taxon>Bacilli</taxon>
        <taxon>Bacillales</taxon>
        <taxon>Bacillaceae</taxon>
        <taxon>Neobacillus</taxon>
    </lineage>
</organism>
<comment type="caution">
    <text evidence="1">The sequence shown here is derived from an EMBL/GenBank/DDBJ whole genome shotgun (WGS) entry which is preliminary data.</text>
</comment>
<name>A0ABT0W7Z6_9BACI</name>
<reference evidence="1 2" key="1">
    <citation type="submission" date="2022-06" db="EMBL/GenBank/DDBJ databases">
        <authorList>
            <person name="Jeon C.O."/>
        </authorList>
    </citation>
    <scope>NUCLEOTIDE SEQUENCE [LARGE SCALE GENOMIC DNA]</scope>
    <source>
        <strain evidence="1 2">KCTC 13943</strain>
    </source>
</reference>
<protein>
    <submittedName>
        <fullName evidence="1">Uncharacterized protein</fullName>
    </submittedName>
</protein>
<dbReference type="Proteomes" id="UP001523262">
    <property type="component" value="Unassembled WGS sequence"/>
</dbReference>
<evidence type="ECO:0000313" key="2">
    <source>
        <dbReference type="Proteomes" id="UP001523262"/>
    </source>
</evidence>
<dbReference type="EMBL" id="JAMQCR010000001">
    <property type="protein sequence ID" value="MCM2532129.1"/>
    <property type="molecule type" value="Genomic_DNA"/>
</dbReference>
<gene>
    <name evidence="1" type="ORF">NDK43_06675</name>
</gene>
<sequence>MEKTTILTIEQIKSMSEAQLLKRMANLQLQRYYWVEFNEAYEYYDGPFEDCLTELAFIELRVSPKLAEQAYRMANETLISREEVYEYGAWVPMSEWWRLTEDYELVSID</sequence>
<evidence type="ECO:0000313" key="1">
    <source>
        <dbReference type="EMBL" id="MCM2532129.1"/>
    </source>
</evidence>
<proteinExistence type="predicted"/>
<accession>A0ABT0W7Z6</accession>
<keyword evidence="2" id="KW-1185">Reference proteome</keyword>